<dbReference type="EMBL" id="JASJQH010007668">
    <property type="protein sequence ID" value="KAK9703093.1"/>
    <property type="molecule type" value="Genomic_DNA"/>
</dbReference>
<proteinExistence type="predicted"/>
<evidence type="ECO:0000256" key="1">
    <source>
        <dbReference type="SAM" id="MobiDB-lite"/>
    </source>
</evidence>
<name>A0ABR2VVK4_9FUNG</name>
<keyword evidence="3" id="KW-1185">Reference proteome</keyword>
<dbReference type="EC" id="3.1.3.16" evidence="2"/>
<feature type="region of interest" description="Disordered" evidence="1">
    <location>
        <begin position="51"/>
        <end position="70"/>
    </location>
</feature>
<evidence type="ECO:0000313" key="2">
    <source>
        <dbReference type="EMBL" id="KAK9703093.1"/>
    </source>
</evidence>
<accession>A0ABR2VVK4</accession>
<keyword evidence="2" id="KW-0378">Hydrolase</keyword>
<evidence type="ECO:0000313" key="3">
    <source>
        <dbReference type="Proteomes" id="UP001479436"/>
    </source>
</evidence>
<dbReference type="GO" id="GO:0004722">
    <property type="term" value="F:protein serine/threonine phosphatase activity"/>
    <property type="evidence" value="ECO:0007669"/>
    <property type="project" value="UniProtKB-EC"/>
</dbReference>
<sequence>MTHCLAPNCELGGIGCDNMTVVIVGILHGKSEEEWYEWVAQRATNNSRYYNPDAADKFGNNPPAGTPTPAVVQETANPVVADEQTNLDAGIEQTDVSVDEKPSAL</sequence>
<comment type="caution">
    <text evidence="2">The sequence shown here is derived from an EMBL/GenBank/DDBJ whole genome shotgun (WGS) entry which is preliminary data.</text>
</comment>
<gene>
    <name evidence="2" type="primary">PTC2_3</name>
    <name evidence="2" type="ORF">K7432_010910</name>
</gene>
<protein>
    <submittedName>
        <fullName evidence="2">Protein phosphatase 2C 2</fullName>
        <ecNumber evidence="2">3.1.3.16</ecNumber>
    </submittedName>
</protein>
<feature type="region of interest" description="Disordered" evidence="1">
    <location>
        <begin position="82"/>
        <end position="105"/>
    </location>
</feature>
<dbReference type="Proteomes" id="UP001479436">
    <property type="component" value="Unassembled WGS sequence"/>
</dbReference>
<reference evidence="2 3" key="1">
    <citation type="submission" date="2023-04" db="EMBL/GenBank/DDBJ databases">
        <title>Genome of Basidiobolus ranarum AG-B5.</title>
        <authorList>
            <person name="Stajich J.E."/>
            <person name="Carter-House D."/>
            <person name="Gryganskyi A."/>
        </authorList>
    </citation>
    <scope>NUCLEOTIDE SEQUENCE [LARGE SCALE GENOMIC DNA]</scope>
    <source>
        <strain evidence="2 3">AG-B5</strain>
    </source>
</reference>
<organism evidence="2 3">
    <name type="scientific">Basidiobolus ranarum</name>
    <dbReference type="NCBI Taxonomy" id="34480"/>
    <lineage>
        <taxon>Eukaryota</taxon>
        <taxon>Fungi</taxon>
        <taxon>Fungi incertae sedis</taxon>
        <taxon>Zoopagomycota</taxon>
        <taxon>Entomophthoromycotina</taxon>
        <taxon>Basidiobolomycetes</taxon>
        <taxon>Basidiobolales</taxon>
        <taxon>Basidiobolaceae</taxon>
        <taxon>Basidiobolus</taxon>
    </lineage>
</organism>